<evidence type="ECO:0000313" key="11">
    <source>
        <dbReference type="EMBL" id="MBE8716586.1"/>
    </source>
</evidence>
<protein>
    <submittedName>
        <fullName evidence="11">ABC transporter ATP-binding protein</fullName>
    </submittedName>
</protein>
<dbReference type="PANTHER" id="PTHR43394:SF1">
    <property type="entry name" value="ATP-BINDING CASSETTE SUB-FAMILY B MEMBER 10, MITOCHONDRIAL"/>
    <property type="match status" value="1"/>
</dbReference>
<comment type="caution">
    <text evidence="11">The sequence shown here is derived from an EMBL/GenBank/DDBJ whole genome shotgun (WGS) entry which is preliminary data.</text>
</comment>
<dbReference type="Proteomes" id="UP000652567">
    <property type="component" value="Unassembled WGS sequence"/>
</dbReference>
<dbReference type="GO" id="GO:0005524">
    <property type="term" value="F:ATP binding"/>
    <property type="evidence" value="ECO:0007669"/>
    <property type="project" value="UniProtKB-KW"/>
</dbReference>
<feature type="transmembrane region" description="Helical" evidence="8">
    <location>
        <begin position="100"/>
        <end position="117"/>
    </location>
</feature>
<evidence type="ECO:0000259" key="10">
    <source>
        <dbReference type="PROSITE" id="PS50929"/>
    </source>
</evidence>
<keyword evidence="6 8" id="KW-1133">Transmembrane helix</keyword>
<keyword evidence="3 8" id="KW-0812">Transmembrane</keyword>
<evidence type="ECO:0000256" key="8">
    <source>
        <dbReference type="SAM" id="Phobius"/>
    </source>
</evidence>
<accession>A0A928V475</accession>
<dbReference type="InterPro" id="IPR039421">
    <property type="entry name" value="Type_1_exporter"/>
</dbReference>
<evidence type="ECO:0000256" key="1">
    <source>
        <dbReference type="ARBA" id="ARBA00004651"/>
    </source>
</evidence>
<dbReference type="SMART" id="SM00382">
    <property type="entry name" value="AAA"/>
    <property type="match status" value="1"/>
</dbReference>
<dbReference type="Gene3D" id="1.20.1560.10">
    <property type="entry name" value="ABC transporter type 1, transmembrane domain"/>
    <property type="match status" value="1"/>
</dbReference>
<name>A0A928V475_9GAMM</name>
<gene>
    <name evidence="11" type="ORF">C4F51_05220</name>
</gene>
<dbReference type="Pfam" id="PF00005">
    <property type="entry name" value="ABC_tran"/>
    <property type="match status" value="1"/>
</dbReference>
<dbReference type="AlphaFoldDB" id="A0A928V475"/>
<feature type="transmembrane region" description="Helical" evidence="8">
    <location>
        <begin position="285"/>
        <end position="308"/>
    </location>
</feature>
<evidence type="ECO:0000259" key="9">
    <source>
        <dbReference type="PROSITE" id="PS50893"/>
    </source>
</evidence>
<dbReference type="SUPFAM" id="SSF52540">
    <property type="entry name" value="P-loop containing nucleoside triphosphate hydrolases"/>
    <property type="match status" value="1"/>
</dbReference>
<evidence type="ECO:0000256" key="7">
    <source>
        <dbReference type="ARBA" id="ARBA00023136"/>
    </source>
</evidence>
<dbReference type="InterPro" id="IPR036640">
    <property type="entry name" value="ABC1_TM_sf"/>
</dbReference>
<evidence type="ECO:0000313" key="12">
    <source>
        <dbReference type="Proteomes" id="UP000652567"/>
    </source>
</evidence>
<evidence type="ECO:0000256" key="4">
    <source>
        <dbReference type="ARBA" id="ARBA00022741"/>
    </source>
</evidence>
<dbReference type="Gene3D" id="3.40.50.300">
    <property type="entry name" value="P-loop containing nucleotide triphosphate hydrolases"/>
    <property type="match status" value="1"/>
</dbReference>
<dbReference type="EMBL" id="PRDL01000001">
    <property type="protein sequence ID" value="MBE8716586.1"/>
    <property type="molecule type" value="Genomic_DNA"/>
</dbReference>
<dbReference type="FunFam" id="3.40.50.300:FF:000287">
    <property type="entry name" value="Multidrug ABC transporter ATP-binding protein"/>
    <property type="match status" value="1"/>
</dbReference>
<dbReference type="InterPro" id="IPR027417">
    <property type="entry name" value="P-loop_NTPase"/>
</dbReference>
<sequence length="627" mass="69148">MNPSSSFSSSASSVPFSGGSRFGDRNQDALALDDDIFARFDSKIFRRLWQFVQPYRRNLWLSLLAVAAYALVQVSIPIAIRFVVDAAVADSTDLAHQISLNAAVLIFVGLIALNFVLNWTQEWMAARVAQRVIFDLRRAMFLHLQQVSLSLLDQTQVGRLMSRLQGDVNALQEFMESSISSLGDLFLLVGIVTVLMWMDWQMGLLTLAVLPALVLIRLLWLPWAKQQFRRAREASSAVNSALAENINGIRTVQESQRESLNFDRYRGIAEANRAAQTRSSLASQIMVPSVDILTGIALGVVVMAGGLAVMDGRIAVGVMVAYLFYVQRFFDPIRTLSMQYTVLQRAMAAGYRIFEVLDLPLTLREKENAISLPSTTPAIEFREVTFGYKPATAVLKNINVIIEPGQTIALVGPTGSGKTSVTTLIQRFYDVWQGQVLINGEDVRDLSLASLGKTIGVVLQEPFLFSGSILDNLRYGKPEASDAEIIAAAKAVSAHDFIEKLPDGYHTLLGQRGRNISIGQRQLLSFARTLLVDPKILILDEATANIDSFTEQAIQRALKVLCAGRTSIIIAHRLATIRDADNILVLRAGEVIEQGNHQQLLAIQGLYYQLNITGQSSFEEPVTSLST</sequence>
<keyword evidence="7 8" id="KW-0472">Membrane</keyword>
<reference evidence="11" key="1">
    <citation type="submission" date="2018-07" db="EMBL/GenBank/DDBJ databases">
        <title>Genome assembly of strain Ka43.</title>
        <authorList>
            <person name="Kukolya J."/>
            <person name="Nagy I."/>
            <person name="Horvath B."/>
            <person name="Toth A."/>
        </authorList>
    </citation>
    <scope>NUCLEOTIDE SEQUENCE</scope>
    <source>
        <strain evidence="11">KB43</strain>
    </source>
</reference>
<feature type="transmembrane region" description="Helical" evidence="8">
    <location>
        <begin position="59"/>
        <end position="80"/>
    </location>
</feature>
<keyword evidence="12" id="KW-1185">Reference proteome</keyword>
<comment type="subcellular location">
    <subcellularLocation>
        <location evidence="1">Cell membrane</location>
        <topology evidence="1">Multi-pass membrane protein</topology>
    </subcellularLocation>
</comment>
<evidence type="ECO:0000256" key="2">
    <source>
        <dbReference type="ARBA" id="ARBA00022448"/>
    </source>
</evidence>
<dbReference type="PANTHER" id="PTHR43394">
    <property type="entry name" value="ATP-DEPENDENT PERMEASE MDL1, MITOCHONDRIAL"/>
    <property type="match status" value="1"/>
</dbReference>
<proteinExistence type="predicted"/>
<dbReference type="CDD" id="cd18545">
    <property type="entry name" value="ABC_6TM_YknV_like"/>
    <property type="match status" value="1"/>
</dbReference>
<organism evidence="11 12">
    <name type="scientific">Cellvibrio polysaccharolyticus</name>
    <dbReference type="NCBI Taxonomy" id="2082724"/>
    <lineage>
        <taxon>Bacteria</taxon>
        <taxon>Pseudomonadati</taxon>
        <taxon>Pseudomonadota</taxon>
        <taxon>Gammaproteobacteria</taxon>
        <taxon>Cellvibrionales</taxon>
        <taxon>Cellvibrionaceae</taxon>
        <taxon>Cellvibrio</taxon>
    </lineage>
</organism>
<evidence type="ECO:0000256" key="5">
    <source>
        <dbReference type="ARBA" id="ARBA00022840"/>
    </source>
</evidence>
<dbReference type="RefSeq" id="WP_193907764.1">
    <property type="nucleotide sequence ID" value="NZ_PRDL01000001.1"/>
</dbReference>
<dbReference type="InterPro" id="IPR003439">
    <property type="entry name" value="ABC_transporter-like_ATP-bd"/>
</dbReference>
<keyword evidence="4" id="KW-0547">Nucleotide-binding</keyword>
<dbReference type="InterPro" id="IPR011527">
    <property type="entry name" value="ABC1_TM_dom"/>
</dbReference>
<dbReference type="SUPFAM" id="SSF90123">
    <property type="entry name" value="ABC transporter transmembrane region"/>
    <property type="match status" value="1"/>
</dbReference>
<feature type="transmembrane region" description="Helical" evidence="8">
    <location>
        <begin position="179"/>
        <end position="198"/>
    </location>
</feature>
<dbReference type="GO" id="GO:0015421">
    <property type="term" value="F:ABC-type oligopeptide transporter activity"/>
    <property type="evidence" value="ECO:0007669"/>
    <property type="project" value="TreeGrafter"/>
</dbReference>
<dbReference type="PROSITE" id="PS50893">
    <property type="entry name" value="ABC_TRANSPORTER_2"/>
    <property type="match status" value="1"/>
</dbReference>
<dbReference type="PROSITE" id="PS50929">
    <property type="entry name" value="ABC_TM1F"/>
    <property type="match status" value="1"/>
</dbReference>
<evidence type="ECO:0000256" key="3">
    <source>
        <dbReference type="ARBA" id="ARBA00022692"/>
    </source>
</evidence>
<dbReference type="CDD" id="cd03254">
    <property type="entry name" value="ABCC_Glucan_exporter_like"/>
    <property type="match status" value="1"/>
</dbReference>
<dbReference type="GO" id="GO:0016887">
    <property type="term" value="F:ATP hydrolysis activity"/>
    <property type="evidence" value="ECO:0007669"/>
    <property type="project" value="InterPro"/>
</dbReference>
<dbReference type="InterPro" id="IPR003593">
    <property type="entry name" value="AAA+_ATPase"/>
</dbReference>
<keyword evidence="2" id="KW-0813">Transport</keyword>
<feature type="domain" description="ABC transporter" evidence="9">
    <location>
        <begin position="379"/>
        <end position="613"/>
    </location>
</feature>
<feature type="transmembrane region" description="Helical" evidence="8">
    <location>
        <begin position="204"/>
        <end position="223"/>
    </location>
</feature>
<evidence type="ECO:0000256" key="6">
    <source>
        <dbReference type="ARBA" id="ARBA00022989"/>
    </source>
</evidence>
<dbReference type="GO" id="GO:0005886">
    <property type="term" value="C:plasma membrane"/>
    <property type="evidence" value="ECO:0007669"/>
    <property type="project" value="UniProtKB-SubCell"/>
</dbReference>
<dbReference type="Pfam" id="PF00664">
    <property type="entry name" value="ABC_membrane"/>
    <property type="match status" value="1"/>
</dbReference>
<feature type="domain" description="ABC transmembrane type-1" evidence="10">
    <location>
        <begin position="60"/>
        <end position="345"/>
    </location>
</feature>
<keyword evidence="5 11" id="KW-0067">ATP-binding</keyword>